<keyword evidence="1" id="KW-0812">Transmembrane</keyword>
<keyword evidence="1" id="KW-1133">Transmembrane helix</keyword>
<evidence type="ECO:0000313" key="2">
    <source>
        <dbReference type="EMBL" id="KAK1385688.1"/>
    </source>
</evidence>
<dbReference type="GO" id="GO:0016853">
    <property type="term" value="F:isomerase activity"/>
    <property type="evidence" value="ECO:0007669"/>
    <property type="project" value="UniProtKB-KW"/>
</dbReference>
<proteinExistence type="predicted"/>
<keyword evidence="2" id="KW-0413">Isomerase</keyword>
<dbReference type="GO" id="GO:0006099">
    <property type="term" value="P:tricarboxylic acid cycle"/>
    <property type="evidence" value="ECO:0007669"/>
    <property type="project" value="InterPro"/>
</dbReference>
<evidence type="ECO:0000313" key="3">
    <source>
        <dbReference type="Proteomes" id="UP001237642"/>
    </source>
</evidence>
<dbReference type="PANTHER" id="PTHR36358:SF1">
    <property type="entry name" value="SUCCINATE DEHYDROGENASE SUBUNIT 4, MITOCHONDRIAL"/>
    <property type="match status" value="1"/>
</dbReference>
<accession>A0AAD8II91</accession>
<dbReference type="InterPro" id="IPR044963">
    <property type="entry name" value="SDH4"/>
</dbReference>
<dbReference type="Proteomes" id="UP001237642">
    <property type="component" value="Unassembled WGS sequence"/>
</dbReference>
<dbReference type="PANTHER" id="PTHR36358">
    <property type="entry name" value="SUCCINATE DEHYDROGENASE SUBUNIT 4, MITOCHONDRIAL"/>
    <property type="match status" value="1"/>
</dbReference>
<protein>
    <submittedName>
        <fullName evidence="2">Peptidyl-prolyl cis-trans isomerase</fullName>
    </submittedName>
</protein>
<feature type="transmembrane region" description="Helical" evidence="1">
    <location>
        <begin position="117"/>
        <end position="139"/>
    </location>
</feature>
<name>A0AAD8II91_9APIA</name>
<organism evidence="2 3">
    <name type="scientific">Heracleum sosnowskyi</name>
    <dbReference type="NCBI Taxonomy" id="360622"/>
    <lineage>
        <taxon>Eukaryota</taxon>
        <taxon>Viridiplantae</taxon>
        <taxon>Streptophyta</taxon>
        <taxon>Embryophyta</taxon>
        <taxon>Tracheophyta</taxon>
        <taxon>Spermatophyta</taxon>
        <taxon>Magnoliopsida</taxon>
        <taxon>eudicotyledons</taxon>
        <taxon>Gunneridae</taxon>
        <taxon>Pentapetalae</taxon>
        <taxon>asterids</taxon>
        <taxon>campanulids</taxon>
        <taxon>Apiales</taxon>
        <taxon>Apiaceae</taxon>
        <taxon>Apioideae</taxon>
        <taxon>apioid superclade</taxon>
        <taxon>Tordylieae</taxon>
        <taxon>Tordyliinae</taxon>
        <taxon>Heracleum</taxon>
    </lineage>
</organism>
<dbReference type="Gene3D" id="2.40.100.10">
    <property type="entry name" value="Cyclophilin-like"/>
    <property type="match status" value="1"/>
</dbReference>
<keyword evidence="1" id="KW-0472">Membrane</keyword>
<dbReference type="SUPFAM" id="SSF50891">
    <property type="entry name" value="Cyclophilin-like"/>
    <property type="match status" value="1"/>
</dbReference>
<dbReference type="EMBL" id="JAUIZM010000005">
    <property type="protein sequence ID" value="KAK1385688.1"/>
    <property type="molecule type" value="Genomic_DNA"/>
</dbReference>
<dbReference type="GO" id="GO:0045273">
    <property type="term" value="C:respiratory chain complex II (succinate dehydrogenase)"/>
    <property type="evidence" value="ECO:0007669"/>
    <property type="project" value="InterPro"/>
</dbReference>
<sequence>MFSLLPFDYCIVKDGKPEAVTWQKKKAALSRIPLHHYGSSFQRGIPGFKCHQVIPGFMSQGEIFTRGYASGGEAIQKVKEEGRRGVRSVANAGRSSSASEFQEIMADYVHHEMTRTWVLVLMRLFMIIVIKDVFVSLVFSDSKDEASNMD</sequence>
<reference evidence="2" key="1">
    <citation type="submission" date="2023-02" db="EMBL/GenBank/DDBJ databases">
        <title>Genome of toxic invasive species Heracleum sosnowskyi carries increased number of genes despite the absence of recent whole-genome duplications.</title>
        <authorList>
            <person name="Schelkunov M."/>
            <person name="Shtratnikova V."/>
            <person name="Makarenko M."/>
            <person name="Klepikova A."/>
            <person name="Omelchenko D."/>
            <person name="Novikova G."/>
            <person name="Obukhova E."/>
            <person name="Bogdanov V."/>
            <person name="Penin A."/>
            <person name="Logacheva M."/>
        </authorList>
    </citation>
    <scope>NUCLEOTIDE SEQUENCE</scope>
    <source>
        <strain evidence="2">Hsosn_3</strain>
        <tissue evidence="2">Leaf</tissue>
    </source>
</reference>
<reference evidence="2" key="2">
    <citation type="submission" date="2023-05" db="EMBL/GenBank/DDBJ databases">
        <authorList>
            <person name="Schelkunov M.I."/>
        </authorList>
    </citation>
    <scope>NUCLEOTIDE SEQUENCE</scope>
    <source>
        <strain evidence="2">Hsosn_3</strain>
        <tissue evidence="2">Leaf</tissue>
    </source>
</reference>
<dbReference type="GO" id="GO:0006121">
    <property type="term" value="P:mitochondrial electron transport, succinate to ubiquinone"/>
    <property type="evidence" value="ECO:0007669"/>
    <property type="project" value="InterPro"/>
</dbReference>
<dbReference type="GO" id="GO:0005743">
    <property type="term" value="C:mitochondrial inner membrane"/>
    <property type="evidence" value="ECO:0007669"/>
    <property type="project" value="InterPro"/>
</dbReference>
<comment type="caution">
    <text evidence="2">The sequence shown here is derived from an EMBL/GenBank/DDBJ whole genome shotgun (WGS) entry which is preliminary data.</text>
</comment>
<keyword evidence="3" id="KW-1185">Reference proteome</keyword>
<evidence type="ECO:0000256" key="1">
    <source>
        <dbReference type="SAM" id="Phobius"/>
    </source>
</evidence>
<dbReference type="AlphaFoldDB" id="A0AAD8II91"/>
<gene>
    <name evidence="2" type="ORF">POM88_023423</name>
</gene>
<dbReference type="InterPro" id="IPR029000">
    <property type="entry name" value="Cyclophilin-like_dom_sf"/>
</dbReference>